<protein>
    <submittedName>
        <fullName evidence="1">Uncharacterized protein</fullName>
    </submittedName>
</protein>
<proteinExistence type="predicted"/>
<dbReference type="EMBL" id="HBUF01007836">
    <property type="protein sequence ID" value="CAG6607413.1"/>
    <property type="molecule type" value="Transcribed_RNA"/>
</dbReference>
<dbReference type="AlphaFoldDB" id="A0A8D8LJ20"/>
<dbReference type="EMBL" id="HBUF01007834">
    <property type="protein sequence ID" value="CAG6607407.1"/>
    <property type="molecule type" value="Transcribed_RNA"/>
</dbReference>
<dbReference type="EMBL" id="HBUF01007833">
    <property type="protein sequence ID" value="CAG6607404.1"/>
    <property type="molecule type" value="Transcribed_RNA"/>
</dbReference>
<evidence type="ECO:0000313" key="1">
    <source>
        <dbReference type="EMBL" id="CAG6607413.1"/>
    </source>
</evidence>
<reference evidence="1" key="1">
    <citation type="submission" date="2021-05" db="EMBL/GenBank/DDBJ databases">
        <authorList>
            <person name="Alioto T."/>
            <person name="Alioto T."/>
            <person name="Gomez Garrido J."/>
        </authorList>
    </citation>
    <scope>NUCLEOTIDE SEQUENCE</scope>
</reference>
<organism evidence="1">
    <name type="scientific">Cacopsylla melanoneura</name>
    <dbReference type="NCBI Taxonomy" id="428564"/>
    <lineage>
        <taxon>Eukaryota</taxon>
        <taxon>Metazoa</taxon>
        <taxon>Ecdysozoa</taxon>
        <taxon>Arthropoda</taxon>
        <taxon>Hexapoda</taxon>
        <taxon>Insecta</taxon>
        <taxon>Pterygota</taxon>
        <taxon>Neoptera</taxon>
        <taxon>Paraneoptera</taxon>
        <taxon>Hemiptera</taxon>
        <taxon>Sternorrhyncha</taxon>
        <taxon>Psylloidea</taxon>
        <taxon>Psyllidae</taxon>
        <taxon>Psyllinae</taxon>
        <taxon>Cacopsylla</taxon>
    </lineage>
</organism>
<sequence>MARVSFRILCHFLHGVHHHRFRKRLYLCPGEEPITARVHSSSVRLHTHLHFSQNLHVHIPRLLHRSLRPAILFEMDPRLHCVSFPRPCFVYDVAPVQDWCRALCIETSALC</sequence>
<name>A0A8D8LJ20_9HEMI</name>
<dbReference type="EMBL" id="HBUF01007835">
    <property type="protein sequence ID" value="CAG6607410.1"/>
    <property type="molecule type" value="Transcribed_RNA"/>
</dbReference>
<accession>A0A8D8LJ20</accession>